<name>A0A072V3D8_MEDTR</name>
<dbReference type="EMBL" id="CM001220">
    <property type="protein sequence ID" value="KEH32680.1"/>
    <property type="molecule type" value="Genomic_DNA"/>
</dbReference>
<dbReference type="AlphaFoldDB" id="A0A072V3D8"/>
<proteinExistence type="predicted"/>
<dbReference type="Proteomes" id="UP000002051">
    <property type="component" value="Chromosome 4"/>
</dbReference>
<protein>
    <submittedName>
        <fullName evidence="1 2">Uncharacterized protein</fullName>
    </submittedName>
</protein>
<organism evidence="1 3">
    <name type="scientific">Medicago truncatula</name>
    <name type="common">Barrel medic</name>
    <name type="synonym">Medicago tribuloides</name>
    <dbReference type="NCBI Taxonomy" id="3880"/>
    <lineage>
        <taxon>Eukaryota</taxon>
        <taxon>Viridiplantae</taxon>
        <taxon>Streptophyta</taxon>
        <taxon>Embryophyta</taxon>
        <taxon>Tracheophyta</taxon>
        <taxon>Spermatophyta</taxon>
        <taxon>Magnoliopsida</taxon>
        <taxon>eudicotyledons</taxon>
        <taxon>Gunneridae</taxon>
        <taxon>Pentapetalae</taxon>
        <taxon>rosids</taxon>
        <taxon>fabids</taxon>
        <taxon>Fabales</taxon>
        <taxon>Fabaceae</taxon>
        <taxon>Papilionoideae</taxon>
        <taxon>50 kb inversion clade</taxon>
        <taxon>NPAAA clade</taxon>
        <taxon>Hologalegina</taxon>
        <taxon>IRL clade</taxon>
        <taxon>Trifolieae</taxon>
        <taxon>Medicago</taxon>
    </lineage>
</organism>
<reference evidence="2" key="3">
    <citation type="submission" date="2015-04" db="UniProtKB">
        <authorList>
            <consortium name="EnsemblPlants"/>
        </authorList>
    </citation>
    <scope>IDENTIFICATION</scope>
    <source>
        <strain evidence="2">cv. Jemalong A17</strain>
    </source>
</reference>
<evidence type="ECO:0000313" key="1">
    <source>
        <dbReference type="EMBL" id="KEH32680.1"/>
    </source>
</evidence>
<reference evidence="1 3" key="2">
    <citation type="journal article" date="2014" name="BMC Genomics">
        <title>An improved genome release (version Mt4.0) for the model legume Medicago truncatula.</title>
        <authorList>
            <person name="Tang H."/>
            <person name="Krishnakumar V."/>
            <person name="Bidwell S."/>
            <person name="Rosen B."/>
            <person name="Chan A."/>
            <person name="Zhou S."/>
            <person name="Gentzbittel L."/>
            <person name="Childs K.L."/>
            <person name="Yandell M."/>
            <person name="Gundlach H."/>
            <person name="Mayer K.F."/>
            <person name="Schwartz D.C."/>
            <person name="Town C.D."/>
        </authorList>
    </citation>
    <scope>GENOME REANNOTATION</scope>
    <source>
        <strain evidence="1">A17</strain>
        <strain evidence="2 3">cv. Jemalong A17</strain>
    </source>
</reference>
<evidence type="ECO:0000313" key="3">
    <source>
        <dbReference type="Proteomes" id="UP000002051"/>
    </source>
</evidence>
<reference evidence="1 3" key="1">
    <citation type="journal article" date="2011" name="Nature">
        <title>The Medicago genome provides insight into the evolution of rhizobial symbioses.</title>
        <authorList>
            <person name="Young N.D."/>
            <person name="Debelle F."/>
            <person name="Oldroyd G.E."/>
            <person name="Geurts R."/>
            <person name="Cannon S.B."/>
            <person name="Udvardi M.K."/>
            <person name="Benedito V.A."/>
            <person name="Mayer K.F."/>
            <person name="Gouzy J."/>
            <person name="Schoof H."/>
            <person name="Van de Peer Y."/>
            <person name="Proost S."/>
            <person name="Cook D.R."/>
            <person name="Meyers B.C."/>
            <person name="Spannagl M."/>
            <person name="Cheung F."/>
            <person name="De Mita S."/>
            <person name="Krishnakumar V."/>
            <person name="Gundlach H."/>
            <person name="Zhou S."/>
            <person name="Mudge J."/>
            <person name="Bharti A.K."/>
            <person name="Murray J.D."/>
            <person name="Naoumkina M.A."/>
            <person name="Rosen B."/>
            <person name="Silverstein K.A."/>
            <person name="Tang H."/>
            <person name="Rombauts S."/>
            <person name="Zhao P.X."/>
            <person name="Zhou P."/>
            <person name="Barbe V."/>
            <person name="Bardou P."/>
            <person name="Bechner M."/>
            <person name="Bellec A."/>
            <person name="Berger A."/>
            <person name="Berges H."/>
            <person name="Bidwell S."/>
            <person name="Bisseling T."/>
            <person name="Choisne N."/>
            <person name="Couloux A."/>
            <person name="Denny R."/>
            <person name="Deshpande S."/>
            <person name="Dai X."/>
            <person name="Doyle J.J."/>
            <person name="Dudez A.M."/>
            <person name="Farmer A.D."/>
            <person name="Fouteau S."/>
            <person name="Franken C."/>
            <person name="Gibelin C."/>
            <person name="Gish J."/>
            <person name="Goldstein S."/>
            <person name="Gonzalez A.J."/>
            <person name="Green P.J."/>
            <person name="Hallab A."/>
            <person name="Hartog M."/>
            <person name="Hua A."/>
            <person name="Humphray S.J."/>
            <person name="Jeong D.H."/>
            <person name="Jing Y."/>
            <person name="Jocker A."/>
            <person name="Kenton S.M."/>
            <person name="Kim D.J."/>
            <person name="Klee K."/>
            <person name="Lai H."/>
            <person name="Lang C."/>
            <person name="Lin S."/>
            <person name="Macmil S.L."/>
            <person name="Magdelenat G."/>
            <person name="Matthews L."/>
            <person name="McCorrison J."/>
            <person name="Monaghan E.L."/>
            <person name="Mun J.H."/>
            <person name="Najar F.Z."/>
            <person name="Nicholson C."/>
            <person name="Noirot C."/>
            <person name="O'Bleness M."/>
            <person name="Paule C.R."/>
            <person name="Poulain J."/>
            <person name="Prion F."/>
            <person name="Qin B."/>
            <person name="Qu C."/>
            <person name="Retzel E.F."/>
            <person name="Riddle C."/>
            <person name="Sallet E."/>
            <person name="Samain S."/>
            <person name="Samson N."/>
            <person name="Sanders I."/>
            <person name="Saurat O."/>
            <person name="Scarpelli C."/>
            <person name="Schiex T."/>
            <person name="Segurens B."/>
            <person name="Severin A.J."/>
            <person name="Sherrier D.J."/>
            <person name="Shi R."/>
            <person name="Sims S."/>
            <person name="Singer S.R."/>
            <person name="Sinharoy S."/>
            <person name="Sterck L."/>
            <person name="Viollet A."/>
            <person name="Wang B.B."/>
            <person name="Wang K."/>
            <person name="Wang M."/>
            <person name="Wang X."/>
            <person name="Warfsmann J."/>
            <person name="Weissenbach J."/>
            <person name="White D.D."/>
            <person name="White J.D."/>
            <person name="Wiley G.B."/>
            <person name="Wincker P."/>
            <person name="Xing Y."/>
            <person name="Yang L."/>
            <person name="Yao Z."/>
            <person name="Ying F."/>
            <person name="Zhai J."/>
            <person name="Zhou L."/>
            <person name="Zuber A."/>
            <person name="Denarie J."/>
            <person name="Dixon R.A."/>
            <person name="May G.D."/>
            <person name="Schwartz D.C."/>
            <person name="Rogers J."/>
            <person name="Quetier F."/>
            <person name="Town C.D."/>
            <person name="Roe B.A."/>
        </authorList>
    </citation>
    <scope>NUCLEOTIDE SEQUENCE [LARGE SCALE GENOMIC DNA]</scope>
    <source>
        <strain evidence="1">A17</strain>
        <strain evidence="2 3">cv. Jemalong A17</strain>
    </source>
</reference>
<evidence type="ECO:0000313" key="2">
    <source>
        <dbReference type="EnsemblPlants" id="KEH32680"/>
    </source>
</evidence>
<dbReference type="EnsemblPlants" id="KEH32680">
    <property type="protein sequence ID" value="KEH32680"/>
    <property type="gene ID" value="MTR_4g133627"/>
</dbReference>
<keyword evidence="3" id="KW-1185">Reference proteome</keyword>
<sequence>MCVSWPSKEVKAAMQLYKEMEYETSTNGGEKTVNVDKHQYATFTWSYTNTQLVCPLSSWRFGLKSPVTKYTN</sequence>
<gene>
    <name evidence="1" type="ordered locus">MTR_4g133627</name>
</gene>
<dbReference type="HOGENOM" id="CLU_2725998_0_0_1"/>
<accession>A0A072V3D8</accession>